<keyword evidence="3 7" id="KW-0489">Methyltransferase</keyword>
<organism evidence="7 8">
    <name type="scientific">Xanthomonas graminis pv. poae</name>
    <dbReference type="NCBI Taxonomy" id="227946"/>
    <lineage>
        <taxon>Bacteria</taxon>
        <taxon>Pseudomonadati</taxon>
        <taxon>Pseudomonadota</taxon>
        <taxon>Gammaproteobacteria</taxon>
        <taxon>Lysobacterales</taxon>
        <taxon>Lysobacteraceae</taxon>
        <taxon>Xanthomonas</taxon>
        <taxon>Xanthomonas translucens group</taxon>
        <taxon>Xanthomonas graminis</taxon>
    </lineage>
</organism>
<reference evidence="7 8" key="1">
    <citation type="submission" date="2015-07" db="EMBL/GenBank/DDBJ databases">
        <authorList>
            <person name="Noorani M."/>
        </authorList>
    </citation>
    <scope>NUCLEOTIDE SEQUENCE [LARGE SCALE GENOMIC DNA]</scope>
    <source>
        <strain evidence="7">LMG728</strain>
    </source>
</reference>
<accession>A0A0K3A1B2</accession>
<keyword evidence="4 7" id="KW-0808">Transferase</keyword>
<keyword evidence="5" id="KW-0949">S-adenosyl-L-methionine</keyword>
<name>A0A0K3A1B2_9XANT</name>
<dbReference type="GO" id="GO:0032259">
    <property type="term" value="P:methylation"/>
    <property type="evidence" value="ECO:0007669"/>
    <property type="project" value="UniProtKB-KW"/>
</dbReference>
<evidence type="ECO:0000256" key="3">
    <source>
        <dbReference type="ARBA" id="ARBA00022603"/>
    </source>
</evidence>
<proteinExistence type="inferred from homology"/>
<dbReference type="REBASE" id="163986">
    <property type="entry name" value="M.Xsp728ORF2989P"/>
</dbReference>
<evidence type="ECO:0000313" key="7">
    <source>
        <dbReference type="EMBL" id="CTP91713.1"/>
    </source>
</evidence>
<comment type="similarity">
    <text evidence="1">Belongs to the N(4)/N(6)-methyltransferase family.</text>
</comment>
<dbReference type="Pfam" id="PF02086">
    <property type="entry name" value="MethyltransfD12"/>
    <property type="match status" value="1"/>
</dbReference>
<evidence type="ECO:0000256" key="4">
    <source>
        <dbReference type="ARBA" id="ARBA00022679"/>
    </source>
</evidence>
<dbReference type="Gene3D" id="3.40.50.150">
    <property type="entry name" value="Vaccinia Virus protein VP39"/>
    <property type="match status" value="1"/>
</dbReference>
<evidence type="ECO:0000256" key="6">
    <source>
        <dbReference type="ARBA" id="ARBA00047942"/>
    </source>
</evidence>
<dbReference type="PANTHER" id="PTHR30481:SF2">
    <property type="entry name" value="SITE-SPECIFIC DNA-METHYLTRANSFERASE (ADENINE-SPECIFIC)"/>
    <property type="match status" value="1"/>
</dbReference>
<dbReference type="AlphaFoldDB" id="A0A0K3A1B2"/>
<evidence type="ECO:0000313" key="8">
    <source>
        <dbReference type="Proteomes" id="UP000041247"/>
    </source>
</evidence>
<dbReference type="GO" id="GO:1904047">
    <property type="term" value="F:S-adenosyl-L-methionine binding"/>
    <property type="evidence" value="ECO:0007669"/>
    <property type="project" value="TreeGrafter"/>
</dbReference>
<evidence type="ECO:0000256" key="5">
    <source>
        <dbReference type="ARBA" id="ARBA00022691"/>
    </source>
</evidence>
<dbReference type="GO" id="GO:0009307">
    <property type="term" value="P:DNA restriction-modification system"/>
    <property type="evidence" value="ECO:0007669"/>
    <property type="project" value="InterPro"/>
</dbReference>
<dbReference type="SUPFAM" id="SSF53335">
    <property type="entry name" value="S-adenosyl-L-methionine-dependent methyltransferases"/>
    <property type="match status" value="1"/>
</dbReference>
<dbReference type="GO" id="GO:0006298">
    <property type="term" value="P:mismatch repair"/>
    <property type="evidence" value="ECO:0007669"/>
    <property type="project" value="TreeGrafter"/>
</dbReference>
<protein>
    <recommendedName>
        <fullName evidence="2">site-specific DNA-methyltransferase (adenine-specific)</fullName>
        <ecNumber evidence="2">2.1.1.72</ecNumber>
    </recommendedName>
</protein>
<dbReference type="EMBL" id="CXOK01000107">
    <property type="protein sequence ID" value="CTP91713.1"/>
    <property type="molecule type" value="Genomic_DNA"/>
</dbReference>
<dbReference type="GO" id="GO:0009007">
    <property type="term" value="F:site-specific DNA-methyltransferase (adenine-specific) activity"/>
    <property type="evidence" value="ECO:0007669"/>
    <property type="project" value="UniProtKB-EC"/>
</dbReference>
<dbReference type="GO" id="GO:0043565">
    <property type="term" value="F:sequence-specific DNA binding"/>
    <property type="evidence" value="ECO:0007669"/>
    <property type="project" value="TreeGrafter"/>
</dbReference>
<dbReference type="EC" id="2.1.1.72" evidence="2"/>
<dbReference type="Gene3D" id="1.10.1020.10">
    <property type="entry name" value="Adenine-specific Methyltransferase, Domain 2"/>
    <property type="match status" value="1"/>
</dbReference>
<dbReference type="InterPro" id="IPR023095">
    <property type="entry name" value="Ade_MeTrfase_dom_2"/>
</dbReference>
<dbReference type="Proteomes" id="UP000041247">
    <property type="component" value="Unassembled WGS sequence"/>
</dbReference>
<comment type="catalytic activity">
    <reaction evidence="6">
        <text>a 2'-deoxyadenosine in DNA + S-adenosyl-L-methionine = an N(6)-methyl-2'-deoxyadenosine in DNA + S-adenosyl-L-homocysteine + H(+)</text>
        <dbReference type="Rhea" id="RHEA:15197"/>
        <dbReference type="Rhea" id="RHEA-COMP:12418"/>
        <dbReference type="Rhea" id="RHEA-COMP:12419"/>
        <dbReference type="ChEBI" id="CHEBI:15378"/>
        <dbReference type="ChEBI" id="CHEBI:57856"/>
        <dbReference type="ChEBI" id="CHEBI:59789"/>
        <dbReference type="ChEBI" id="CHEBI:90615"/>
        <dbReference type="ChEBI" id="CHEBI:90616"/>
        <dbReference type="EC" id="2.1.1.72"/>
    </reaction>
</comment>
<dbReference type="PANTHER" id="PTHR30481">
    <property type="entry name" value="DNA ADENINE METHYLASE"/>
    <property type="match status" value="1"/>
</dbReference>
<sequence>MEPYAGGAGVALELLYDGVVTDVHINDADPAIRDFWLAATRHTPKLIRMVENEDVTIEAWHYWRDVMLGNEKAGLVERGFATLFLNRTNRSGILKGGVIGGKSQSGEYKLDARYKREVLTSRLRLLRKHAKHIHVYGEDALLLLKRSNDILPDRTLIYLDPPYYIKGQGLYRNFYNHDDHVAIAQLLQCGYFKLPWIVSYDDAPQIRAMYAESLGLGYGLKYTAQKRYVGSEVMFFAPGLEAGSSKALAA</sequence>
<evidence type="ECO:0000256" key="2">
    <source>
        <dbReference type="ARBA" id="ARBA00011900"/>
    </source>
</evidence>
<dbReference type="InterPro" id="IPR012327">
    <property type="entry name" value="MeTrfase_D12"/>
</dbReference>
<gene>
    <name evidence="7" type="ORF">XTPLMG728_2989</name>
</gene>
<evidence type="ECO:0000256" key="1">
    <source>
        <dbReference type="ARBA" id="ARBA00006594"/>
    </source>
</evidence>
<dbReference type="InterPro" id="IPR029063">
    <property type="entry name" value="SAM-dependent_MTases_sf"/>
</dbReference>